<gene>
    <name evidence="2" type="ORF">GCM10010446_26830</name>
</gene>
<keyword evidence="3" id="KW-1185">Reference proteome</keyword>
<reference evidence="2 3" key="1">
    <citation type="journal article" date="2019" name="Int. J. Syst. Evol. Microbiol.">
        <title>The Global Catalogue of Microorganisms (GCM) 10K type strain sequencing project: providing services to taxonomists for standard genome sequencing and annotation.</title>
        <authorList>
            <consortium name="The Broad Institute Genomics Platform"/>
            <consortium name="The Broad Institute Genome Sequencing Center for Infectious Disease"/>
            <person name="Wu L."/>
            <person name="Ma J."/>
        </authorList>
    </citation>
    <scope>NUCLEOTIDE SEQUENCE [LARGE SCALE GENOMIC DNA]</scope>
    <source>
        <strain evidence="2 3">JCM 9088</strain>
    </source>
</reference>
<name>A0ABN3X6Y6_9ACTN</name>
<accession>A0ABN3X6Y6</accession>
<evidence type="ECO:0000256" key="1">
    <source>
        <dbReference type="SAM" id="MobiDB-lite"/>
    </source>
</evidence>
<evidence type="ECO:0000313" key="3">
    <source>
        <dbReference type="Proteomes" id="UP001500403"/>
    </source>
</evidence>
<feature type="region of interest" description="Disordered" evidence="1">
    <location>
        <begin position="123"/>
        <end position="299"/>
    </location>
</feature>
<feature type="compositionally biased region" description="Basic and acidic residues" evidence="1">
    <location>
        <begin position="123"/>
        <end position="142"/>
    </location>
</feature>
<feature type="compositionally biased region" description="Basic and acidic residues" evidence="1">
    <location>
        <begin position="26"/>
        <end position="38"/>
    </location>
</feature>
<feature type="compositionally biased region" description="Low complexity" evidence="1">
    <location>
        <begin position="143"/>
        <end position="156"/>
    </location>
</feature>
<dbReference type="Proteomes" id="UP001500403">
    <property type="component" value="Unassembled WGS sequence"/>
</dbReference>
<feature type="compositionally biased region" description="Low complexity" evidence="1">
    <location>
        <begin position="44"/>
        <end position="55"/>
    </location>
</feature>
<dbReference type="RefSeq" id="WP_344494735.1">
    <property type="nucleotide sequence ID" value="NZ_BAAAUD010000029.1"/>
</dbReference>
<organism evidence="2 3">
    <name type="scientific">Streptomyces enissocaesilis</name>
    <dbReference type="NCBI Taxonomy" id="332589"/>
    <lineage>
        <taxon>Bacteria</taxon>
        <taxon>Bacillati</taxon>
        <taxon>Actinomycetota</taxon>
        <taxon>Actinomycetes</taxon>
        <taxon>Kitasatosporales</taxon>
        <taxon>Streptomycetaceae</taxon>
        <taxon>Streptomyces</taxon>
        <taxon>Streptomyces rochei group</taxon>
    </lineage>
</organism>
<proteinExistence type="predicted"/>
<sequence>MTECEKRSLSSGAAHEAGDGTAGPDGDEKCPSGEKEKSAPISTGDPLGLPGALGRLLDEHTPEEVAALLREESDRREFTAYAKGWRDAVAHFTPALEEARLSRARTLRLVEDTPGQAAVIPFLKDRNYSVNKAAEHRGEPGPRGRTPAPGGTTNRPDAIDDDAAATGNTTARSEKPAKPGRAVGSRTGAAPDAEAPAPPEPSTGTRTPAPEPTDTPEPAGTPESAGTSEQAGAPEQAGSPAAPRSTRPAFAPKSRSSKVPTIPRLSAIRRPRRAPPGGPPGGPDDSRGAPPHASGDNTV</sequence>
<feature type="region of interest" description="Disordered" evidence="1">
    <location>
        <begin position="1"/>
        <end position="58"/>
    </location>
</feature>
<dbReference type="EMBL" id="BAAAUD010000029">
    <property type="protein sequence ID" value="GAA2940189.1"/>
    <property type="molecule type" value="Genomic_DNA"/>
</dbReference>
<evidence type="ECO:0000313" key="2">
    <source>
        <dbReference type="EMBL" id="GAA2940189.1"/>
    </source>
</evidence>
<protein>
    <submittedName>
        <fullName evidence="2">Uncharacterized protein</fullName>
    </submittedName>
</protein>
<comment type="caution">
    <text evidence="2">The sequence shown here is derived from an EMBL/GenBank/DDBJ whole genome shotgun (WGS) entry which is preliminary data.</text>
</comment>